<gene>
    <name evidence="2" type="ORF">PT974_04845</name>
</gene>
<proteinExistence type="predicted"/>
<dbReference type="SUPFAM" id="SSF141086">
    <property type="entry name" value="Agglutinin HPA-like"/>
    <property type="match status" value="1"/>
</dbReference>
<sequence>MLKLNVSGHVQMEWPDGTTTSVTVNVFNSGGGTSTGGTSDTATINDLKPSGSSDNSAVIANLANQVSILERKLSDGPDHAAIIANLTIQLANLSQKVEQLSSVRRTIVDTGIWNTKSVRPLKPPWPDTEGRVNFSKQFSLAPTVMVSISGADVANQHNFRVIVSAKNIDWKGFTIHVHSWAGSETYSCGVSWIAVGN</sequence>
<comment type="caution">
    <text evidence="2">The sequence shown here is derived from an EMBL/GenBank/DDBJ whole genome shotgun (WGS) entry which is preliminary data.</text>
</comment>
<protein>
    <recommendedName>
        <fullName evidence="1">H-type lectin domain-containing protein</fullName>
    </recommendedName>
</protein>
<evidence type="ECO:0000313" key="2">
    <source>
        <dbReference type="EMBL" id="KAK5994371.1"/>
    </source>
</evidence>
<evidence type="ECO:0000313" key="3">
    <source>
        <dbReference type="Proteomes" id="UP001338125"/>
    </source>
</evidence>
<accession>A0ABR0SRM5</accession>
<dbReference type="InterPro" id="IPR037221">
    <property type="entry name" value="H-type_lectin_dom_sf"/>
</dbReference>
<organism evidence="2 3">
    <name type="scientific">Cladobotryum mycophilum</name>
    <dbReference type="NCBI Taxonomy" id="491253"/>
    <lineage>
        <taxon>Eukaryota</taxon>
        <taxon>Fungi</taxon>
        <taxon>Dikarya</taxon>
        <taxon>Ascomycota</taxon>
        <taxon>Pezizomycotina</taxon>
        <taxon>Sordariomycetes</taxon>
        <taxon>Hypocreomycetidae</taxon>
        <taxon>Hypocreales</taxon>
        <taxon>Hypocreaceae</taxon>
        <taxon>Cladobotryum</taxon>
    </lineage>
</organism>
<evidence type="ECO:0000259" key="1">
    <source>
        <dbReference type="Pfam" id="PF09458"/>
    </source>
</evidence>
<name>A0ABR0SRM5_9HYPO</name>
<dbReference type="Proteomes" id="UP001338125">
    <property type="component" value="Unassembled WGS sequence"/>
</dbReference>
<reference evidence="2 3" key="1">
    <citation type="submission" date="2024-01" db="EMBL/GenBank/DDBJ databases">
        <title>Complete genome of Cladobotryum mycophilum ATHUM6906.</title>
        <authorList>
            <person name="Christinaki A.C."/>
            <person name="Myridakis A.I."/>
            <person name="Kouvelis V.N."/>
        </authorList>
    </citation>
    <scope>NUCLEOTIDE SEQUENCE [LARGE SCALE GENOMIC DNA]</scope>
    <source>
        <strain evidence="2 3">ATHUM6906</strain>
    </source>
</reference>
<dbReference type="EMBL" id="JAVFKD010000010">
    <property type="protein sequence ID" value="KAK5994371.1"/>
    <property type="molecule type" value="Genomic_DNA"/>
</dbReference>
<feature type="domain" description="H-type lectin" evidence="1">
    <location>
        <begin position="131"/>
        <end position="195"/>
    </location>
</feature>
<keyword evidence="3" id="KW-1185">Reference proteome</keyword>
<dbReference type="Gene3D" id="2.60.40.2080">
    <property type="match status" value="1"/>
</dbReference>
<dbReference type="InterPro" id="IPR019019">
    <property type="entry name" value="H-type_lectin_domain"/>
</dbReference>
<dbReference type="Pfam" id="PF09458">
    <property type="entry name" value="H_lectin"/>
    <property type="match status" value="1"/>
</dbReference>